<evidence type="ECO:0000313" key="1">
    <source>
        <dbReference type="EMBL" id="KAK2589490.1"/>
    </source>
</evidence>
<comment type="caution">
    <text evidence="1">The sequence shown here is derived from an EMBL/GenBank/DDBJ whole genome shotgun (WGS) entry which is preliminary data.</text>
</comment>
<feature type="non-terminal residue" evidence="1">
    <location>
        <position position="75"/>
    </location>
</feature>
<reference evidence="1" key="1">
    <citation type="submission" date="2023-06" db="EMBL/GenBank/DDBJ databases">
        <title>Conoideocrella luteorostrata (Hypocreales: Clavicipitaceae), a potential biocontrol fungus for elongate hemlock scale in United States Christmas tree production areas.</title>
        <authorList>
            <person name="Barrett H."/>
            <person name="Lovett B."/>
            <person name="Macias A.M."/>
            <person name="Stajich J.E."/>
            <person name="Kasson M.T."/>
        </authorList>
    </citation>
    <scope>NUCLEOTIDE SEQUENCE</scope>
    <source>
        <strain evidence="1">ARSEF 14590</strain>
    </source>
</reference>
<proteinExistence type="predicted"/>
<dbReference type="AlphaFoldDB" id="A0AAJ0CAF3"/>
<evidence type="ECO:0000313" key="2">
    <source>
        <dbReference type="Proteomes" id="UP001251528"/>
    </source>
</evidence>
<name>A0AAJ0CAF3_9HYPO</name>
<keyword evidence="2" id="KW-1185">Reference proteome</keyword>
<organism evidence="1 2">
    <name type="scientific">Conoideocrella luteorostrata</name>
    <dbReference type="NCBI Taxonomy" id="1105319"/>
    <lineage>
        <taxon>Eukaryota</taxon>
        <taxon>Fungi</taxon>
        <taxon>Dikarya</taxon>
        <taxon>Ascomycota</taxon>
        <taxon>Pezizomycotina</taxon>
        <taxon>Sordariomycetes</taxon>
        <taxon>Hypocreomycetidae</taxon>
        <taxon>Hypocreales</taxon>
        <taxon>Clavicipitaceae</taxon>
        <taxon>Conoideocrella</taxon>
    </lineage>
</organism>
<sequence>MEELDITSNPEYQAFIESFEELLHKQDAVELLGLCKYPGDDFRGPVEISEWRANMNPLLDEYPRGMKARGVAKSQ</sequence>
<dbReference type="EMBL" id="JASWJB010000659">
    <property type="protein sequence ID" value="KAK2589490.1"/>
    <property type="molecule type" value="Genomic_DNA"/>
</dbReference>
<gene>
    <name evidence="1" type="ORF">QQS21_012831</name>
</gene>
<dbReference type="Proteomes" id="UP001251528">
    <property type="component" value="Unassembled WGS sequence"/>
</dbReference>
<accession>A0AAJ0CAF3</accession>
<protein>
    <submittedName>
        <fullName evidence="1">Uncharacterized protein</fullName>
    </submittedName>
</protein>